<protein>
    <submittedName>
        <fullName evidence="1">Uncharacterized protein</fullName>
    </submittedName>
</protein>
<dbReference type="RefSeq" id="WP_073064625.1">
    <property type="nucleotide sequence ID" value="NZ_FQUS01000012.1"/>
</dbReference>
<dbReference type="STRING" id="1194090.SAMN05443144_112106"/>
<gene>
    <name evidence="1" type="ORF">SAMN05443144_112106</name>
</gene>
<dbReference type="Proteomes" id="UP000184041">
    <property type="component" value="Unassembled WGS sequence"/>
</dbReference>
<proteinExistence type="predicted"/>
<organism evidence="1 2">
    <name type="scientific">Fodinibius roseus</name>
    <dbReference type="NCBI Taxonomy" id="1194090"/>
    <lineage>
        <taxon>Bacteria</taxon>
        <taxon>Pseudomonadati</taxon>
        <taxon>Balneolota</taxon>
        <taxon>Balneolia</taxon>
        <taxon>Balneolales</taxon>
        <taxon>Balneolaceae</taxon>
        <taxon>Fodinibius</taxon>
    </lineage>
</organism>
<accession>A0A1M5E297</accession>
<evidence type="ECO:0000313" key="2">
    <source>
        <dbReference type="Proteomes" id="UP000184041"/>
    </source>
</evidence>
<name>A0A1M5E297_9BACT</name>
<dbReference type="AlphaFoldDB" id="A0A1M5E297"/>
<sequence>MITREKIKKEIDQLSETELEKVYLYLSSLTKEKKKKPYIRSFKLKGKLDAKDLRSIAYE</sequence>
<reference evidence="1 2" key="1">
    <citation type="submission" date="2016-11" db="EMBL/GenBank/DDBJ databases">
        <authorList>
            <person name="Jaros S."/>
            <person name="Januszkiewicz K."/>
            <person name="Wedrychowicz H."/>
        </authorList>
    </citation>
    <scope>NUCLEOTIDE SEQUENCE [LARGE SCALE GENOMIC DNA]</scope>
    <source>
        <strain evidence="1 2">DSM 21986</strain>
    </source>
</reference>
<dbReference type="EMBL" id="FQUS01000012">
    <property type="protein sequence ID" value="SHF73388.1"/>
    <property type="molecule type" value="Genomic_DNA"/>
</dbReference>
<evidence type="ECO:0000313" key="1">
    <source>
        <dbReference type="EMBL" id="SHF73388.1"/>
    </source>
</evidence>
<keyword evidence="2" id="KW-1185">Reference proteome</keyword>
<dbReference type="OrthoDB" id="9554399at2"/>